<geneLocation type="plasmid" evidence="9 10">
    <name>pFA6</name>
</geneLocation>
<dbReference type="Gene3D" id="1.20.1050.40">
    <property type="entry name" value="Endopeptidase. Chain P, domain 1"/>
    <property type="match status" value="1"/>
</dbReference>
<comment type="cofactor">
    <cofactor evidence="7">
        <name>Zn(2+)</name>
        <dbReference type="ChEBI" id="CHEBI:29105"/>
    </cofactor>
    <text evidence="7">Binds 1 zinc ion.</text>
</comment>
<evidence type="ECO:0000256" key="3">
    <source>
        <dbReference type="ARBA" id="ARBA00022723"/>
    </source>
</evidence>
<dbReference type="Proteomes" id="UP001348817">
    <property type="component" value="Plasmid pFA6"/>
</dbReference>
<evidence type="ECO:0000256" key="5">
    <source>
        <dbReference type="ARBA" id="ARBA00022833"/>
    </source>
</evidence>
<evidence type="ECO:0000256" key="7">
    <source>
        <dbReference type="RuleBase" id="RU003435"/>
    </source>
</evidence>
<feature type="domain" description="Peptidase M3A/M3B catalytic" evidence="8">
    <location>
        <begin position="233"/>
        <end position="680"/>
    </location>
</feature>
<evidence type="ECO:0000259" key="8">
    <source>
        <dbReference type="Pfam" id="PF01432"/>
    </source>
</evidence>
<keyword evidence="4 7" id="KW-0378">Hydrolase</keyword>
<dbReference type="SUPFAM" id="SSF55486">
    <property type="entry name" value="Metalloproteases ('zincins'), catalytic domain"/>
    <property type="match status" value="1"/>
</dbReference>
<dbReference type="Gene3D" id="1.10.1370.10">
    <property type="entry name" value="Neurolysin, domain 3"/>
    <property type="match status" value="1"/>
</dbReference>
<dbReference type="PANTHER" id="PTHR43660">
    <property type="entry name" value="DIPEPTIDYL CARBOXYPEPTIDASE"/>
    <property type="match status" value="1"/>
</dbReference>
<dbReference type="EMBL" id="AP025320">
    <property type="protein sequence ID" value="BDD12740.1"/>
    <property type="molecule type" value="Genomic_DNA"/>
</dbReference>
<dbReference type="AlphaFoldDB" id="A0AAU9CUJ5"/>
<dbReference type="GO" id="GO:0004222">
    <property type="term" value="F:metalloendopeptidase activity"/>
    <property type="evidence" value="ECO:0007669"/>
    <property type="project" value="InterPro"/>
</dbReference>
<dbReference type="Gene3D" id="3.40.390.10">
    <property type="entry name" value="Collagenase (Catalytic Domain)"/>
    <property type="match status" value="1"/>
</dbReference>
<proteinExistence type="inferred from homology"/>
<dbReference type="GO" id="GO:0005829">
    <property type="term" value="C:cytosol"/>
    <property type="evidence" value="ECO:0007669"/>
    <property type="project" value="TreeGrafter"/>
</dbReference>
<organism evidence="9 10">
    <name type="scientific">Fulvitalea axinellae</name>
    <dbReference type="NCBI Taxonomy" id="1182444"/>
    <lineage>
        <taxon>Bacteria</taxon>
        <taxon>Pseudomonadati</taxon>
        <taxon>Bacteroidota</taxon>
        <taxon>Cytophagia</taxon>
        <taxon>Cytophagales</taxon>
        <taxon>Persicobacteraceae</taxon>
        <taxon>Fulvitalea</taxon>
    </lineage>
</organism>
<keyword evidence="2 7" id="KW-0645">Protease</keyword>
<dbReference type="KEGG" id="fax:FUAX_51720"/>
<evidence type="ECO:0000256" key="1">
    <source>
        <dbReference type="ARBA" id="ARBA00006040"/>
    </source>
</evidence>
<dbReference type="CDD" id="cd06456">
    <property type="entry name" value="M3A_DCP"/>
    <property type="match status" value="1"/>
</dbReference>
<dbReference type="InterPro" id="IPR024079">
    <property type="entry name" value="MetalloPept_cat_dom_sf"/>
</dbReference>
<dbReference type="InterPro" id="IPR024080">
    <property type="entry name" value="Neurolysin/TOP_N"/>
</dbReference>
<evidence type="ECO:0000313" key="9">
    <source>
        <dbReference type="EMBL" id="BDD12740.1"/>
    </source>
</evidence>
<dbReference type="InterPro" id="IPR001567">
    <property type="entry name" value="Pept_M3A_M3B_dom"/>
</dbReference>
<keyword evidence="6 7" id="KW-0482">Metalloprotease</keyword>
<keyword evidence="9" id="KW-0614">Plasmid</keyword>
<comment type="similarity">
    <text evidence="1 7">Belongs to the peptidase M3 family.</text>
</comment>
<dbReference type="GO" id="GO:0006508">
    <property type="term" value="P:proteolysis"/>
    <property type="evidence" value="ECO:0007669"/>
    <property type="project" value="UniProtKB-KW"/>
</dbReference>
<name>A0AAU9CUJ5_9BACT</name>
<dbReference type="FunFam" id="3.40.390.10:FF:000009">
    <property type="entry name" value="Oligopeptidase A"/>
    <property type="match status" value="1"/>
</dbReference>
<keyword evidence="3 7" id="KW-0479">Metal-binding</keyword>
<reference evidence="9 10" key="1">
    <citation type="submission" date="2021-12" db="EMBL/GenBank/DDBJ databases">
        <title>Genome sequencing of bacteria with rrn-lacking chromosome and rrn-plasmid.</title>
        <authorList>
            <person name="Anda M."/>
            <person name="Iwasaki W."/>
        </authorList>
    </citation>
    <scope>NUCLEOTIDE SEQUENCE [LARGE SCALE GENOMIC DNA]</scope>
    <source>
        <strain evidence="9 10">DSM 100852</strain>
        <plasmid evidence="9 10">pFA6</plasmid>
    </source>
</reference>
<evidence type="ECO:0000256" key="6">
    <source>
        <dbReference type="ARBA" id="ARBA00023049"/>
    </source>
</evidence>
<dbReference type="InterPro" id="IPR034005">
    <property type="entry name" value="M3A_DCP"/>
</dbReference>
<accession>A0AAU9CUJ5</accession>
<evidence type="ECO:0000256" key="2">
    <source>
        <dbReference type="ARBA" id="ARBA00022670"/>
    </source>
</evidence>
<dbReference type="GO" id="GO:0004180">
    <property type="term" value="F:carboxypeptidase activity"/>
    <property type="evidence" value="ECO:0007669"/>
    <property type="project" value="TreeGrafter"/>
</dbReference>
<gene>
    <name evidence="9" type="primary">dcp1</name>
    <name evidence="9" type="ORF">FUAX_51720</name>
</gene>
<evidence type="ECO:0000256" key="4">
    <source>
        <dbReference type="ARBA" id="ARBA00022801"/>
    </source>
</evidence>
<keyword evidence="5 7" id="KW-0862">Zinc</keyword>
<dbReference type="InterPro" id="IPR045090">
    <property type="entry name" value="Pept_M3A_M3B"/>
</dbReference>
<dbReference type="PANTHER" id="PTHR43660:SF1">
    <property type="entry name" value="DIPEPTIDYL CARBOXYPEPTIDASE"/>
    <property type="match status" value="1"/>
</dbReference>
<evidence type="ECO:0000313" key="10">
    <source>
        <dbReference type="Proteomes" id="UP001348817"/>
    </source>
</evidence>
<sequence length="683" mass="78210">MSLKRKNPLLNEFDTPFGTIPFSLIHPEHFLPALKERIAEAKESLVIIKDTAEAPTFQNTIEPLERIGRDVHLVSSVFFNLNSAETSEEIQTVAQEFSPILTEYSNDILLDPKLFDRVKTVFEAEKNNPSLTPEQKTLLKKSYKGFVRNGALLGEEEKTKLREIDKKLSQLTLKFGEHVLQETNDYELVIDNEDDMAGLPGFVKEAAAETARHRNHEDKWVFTLEFPSYIPFVTYADNRELRKQMTIAAGSKAFRDNDRNNEEIVRQIVNLRLERAKVLGYRSHADFILEERMAGSAQQVDEFLDELLKKAKPAGERDVAEVADFAKKTDGIDQLQRWDWAYYAEKLKKEKFDINDEILKPYFRLEKVVDGVFEVAQKLYGLTFTANKDIPVYHPDVTAYEVNDANGKHLAVFYADFFPRATKRNGAWMTSFKGQYVENDSEHRPHVSIVCNFTKPTASTPSLLTFNEVTTLFHEFGHALHGMLANGTYETLSGTNVFWDFVELPSQILENWAYEKECLDIFAKHFETDEDIPADLIQKIKDSAVFMEGYQFVRQISFGRLDMAWHNRTEPFEGDVYGYEGSAMEATELLPKVPGTNMSCSFSHIFQGGYSAGYYSYKWAEVLEADAFEHFKEKGIFDKDTAEKFRKNILSAGGSEHPMTLYKRFRGKEPDAEALLRKAGLSN</sequence>
<protein>
    <submittedName>
        <fullName evidence="9">Peptidase M3</fullName>
    </submittedName>
</protein>
<dbReference type="GO" id="GO:0046872">
    <property type="term" value="F:metal ion binding"/>
    <property type="evidence" value="ECO:0007669"/>
    <property type="project" value="UniProtKB-UniRule"/>
</dbReference>
<keyword evidence="10" id="KW-1185">Reference proteome</keyword>
<dbReference type="InterPro" id="IPR024077">
    <property type="entry name" value="Neurolysin/TOP_dom2"/>
</dbReference>
<dbReference type="RefSeq" id="WP_338396038.1">
    <property type="nucleotide sequence ID" value="NZ_AP025320.1"/>
</dbReference>
<dbReference type="Pfam" id="PF01432">
    <property type="entry name" value="Peptidase_M3"/>
    <property type="match status" value="1"/>
</dbReference>